<keyword evidence="3 5" id="KW-0807">Transducer</keyword>
<evidence type="ECO:0000313" key="11">
    <source>
        <dbReference type="EMBL" id="SDG37867.1"/>
    </source>
</evidence>
<dbReference type="SUPFAM" id="SSF58104">
    <property type="entry name" value="Methyl-accepting chemotaxis protein (MCP) signaling domain"/>
    <property type="match status" value="1"/>
</dbReference>
<evidence type="ECO:0000256" key="3">
    <source>
        <dbReference type="ARBA" id="ARBA00023224"/>
    </source>
</evidence>
<reference evidence="11 12" key="1">
    <citation type="submission" date="2016-10" db="EMBL/GenBank/DDBJ databases">
        <authorList>
            <person name="de Groot N.N."/>
        </authorList>
    </citation>
    <scope>NUCLEOTIDE SEQUENCE [LARGE SCALE GENOMIC DNA]</scope>
    <source>
        <strain evidence="11 12">DSM 25584</strain>
    </source>
</reference>
<accession>A0A1G7TRH4</accession>
<dbReference type="SMART" id="SM00304">
    <property type="entry name" value="HAMP"/>
    <property type="match status" value="2"/>
</dbReference>
<dbReference type="InterPro" id="IPR004089">
    <property type="entry name" value="MCPsignal_dom"/>
</dbReference>
<sequence length="560" mass="60761">MFAALANLSFGRKIALAFGSLTAVALVVGAVVFSQVQTIHEITVTVDKRYKSLVAIEEMRANMRGQLVALRSYVRTGETGFVEQYRERASRFDTALARADELGSTDRREQEIRDTLKDAVTTWRSDVAQPLIETARDDQAEARDMLANRANQDKADAIRAALADYESLQQDAVAAAREREASANAWAFWSLLIGGGVVVVLSVLSGRLLVGWTADPARRITQALNALAEDDTSVRMHLPERRDEMGEAAQAVRTLREATDKRLRLEREQAEENRRREERTKRLEELMQGFERDIGTIMQTLRASSEQLDSTAHTMSDAASQAADRVTTVASSAEQASTNVDTVASSAQELSNSIGEIGRQVNRSTEIATSAAEEAQSTTETMEGLQTTARNIGEVVTMIQDIADKTNLLALNATIEAARAGEAGKGFAVVADEVKSLANQTSKATQQIEGEIRSVQEQTRKAVDAIASITKTIEEIKEVAHSIASAIEEQNSATDEIARNVAEAAEGTGQVTKSVEGVREAADETQSASKEVTGAAENVAKQTRELSETVDDFLKKVNAV</sequence>
<dbReference type="GO" id="GO:0007165">
    <property type="term" value="P:signal transduction"/>
    <property type="evidence" value="ECO:0007669"/>
    <property type="project" value="UniProtKB-KW"/>
</dbReference>
<dbReference type="InterPro" id="IPR000727">
    <property type="entry name" value="T_SNARE_dom"/>
</dbReference>
<feature type="domain" description="Methyl-accepting transducer" evidence="8">
    <location>
        <begin position="304"/>
        <end position="540"/>
    </location>
</feature>
<keyword evidence="2" id="KW-1003">Cell membrane</keyword>
<dbReference type="GO" id="GO:0004888">
    <property type="term" value="F:transmembrane signaling receptor activity"/>
    <property type="evidence" value="ECO:0007669"/>
    <property type="project" value="InterPro"/>
</dbReference>
<feature type="domain" description="T-SNARE coiled-coil homology" evidence="9">
    <location>
        <begin position="456"/>
        <end position="518"/>
    </location>
</feature>
<evidence type="ECO:0000256" key="1">
    <source>
        <dbReference type="ARBA" id="ARBA00004429"/>
    </source>
</evidence>
<dbReference type="PANTHER" id="PTHR32089:SF112">
    <property type="entry name" value="LYSOZYME-LIKE PROTEIN-RELATED"/>
    <property type="match status" value="1"/>
</dbReference>
<dbReference type="Pfam" id="PF05227">
    <property type="entry name" value="CHASE3"/>
    <property type="match status" value="1"/>
</dbReference>
<evidence type="ECO:0000256" key="4">
    <source>
        <dbReference type="ARBA" id="ARBA00029447"/>
    </source>
</evidence>
<keyword evidence="7" id="KW-1133">Transmembrane helix</keyword>
<dbReference type="RefSeq" id="WP_090021166.1">
    <property type="nucleotide sequence ID" value="NZ_FNCE01000010.1"/>
</dbReference>
<organism evidence="11 12">
    <name type="scientific">Limimonas halophila</name>
    <dbReference type="NCBI Taxonomy" id="1082479"/>
    <lineage>
        <taxon>Bacteria</taxon>
        <taxon>Pseudomonadati</taxon>
        <taxon>Pseudomonadota</taxon>
        <taxon>Alphaproteobacteria</taxon>
        <taxon>Rhodospirillales</taxon>
        <taxon>Rhodovibrionaceae</taxon>
        <taxon>Limimonas</taxon>
    </lineage>
</organism>
<keyword evidence="2" id="KW-0997">Cell inner membrane</keyword>
<dbReference type="SMART" id="SM00283">
    <property type="entry name" value="MA"/>
    <property type="match status" value="1"/>
</dbReference>
<dbReference type="PRINTS" id="PR00260">
    <property type="entry name" value="CHEMTRNSDUCR"/>
</dbReference>
<dbReference type="InterPro" id="IPR007891">
    <property type="entry name" value="CHASE3"/>
</dbReference>
<evidence type="ECO:0000256" key="5">
    <source>
        <dbReference type="PROSITE-ProRule" id="PRU00284"/>
    </source>
</evidence>
<dbReference type="Gene3D" id="1.10.287.950">
    <property type="entry name" value="Methyl-accepting chemotaxis protein"/>
    <property type="match status" value="1"/>
</dbReference>
<feature type="transmembrane region" description="Helical" evidence="7">
    <location>
        <begin position="186"/>
        <end position="210"/>
    </location>
</feature>
<dbReference type="EMBL" id="FNCE01000010">
    <property type="protein sequence ID" value="SDG37867.1"/>
    <property type="molecule type" value="Genomic_DNA"/>
</dbReference>
<comment type="similarity">
    <text evidence="4">Belongs to the methyl-accepting chemotaxis (MCP) protein family.</text>
</comment>
<dbReference type="OrthoDB" id="8482111at2"/>
<gene>
    <name evidence="11" type="ORF">SAMN05216241_11046</name>
</gene>
<dbReference type="InterPro" id="IPR003660">
    <property type="entry name" value="HAMP_dom"/>
</dbReference>
<protein>
    <submittedName>
        <fullName evidence="11">Methyl-accepting chemotaxis protein</fullName>
    </submittedName>
</protein>
<evidence type="ECO:0000259" key="10">
    <source>
        <dbReference type="PROSITE" id="PS50885"/>
    </source>
</evidence>
<dbReference type="Gene3D" id="6.10.340.10">
    <property type="match status" value="1"/>
</dbReference>
<dbReference type="STRING" id="1082479.SAMN05216241_11046"/>
<dbReference type="GO" id="GO:0006935">
    <property type="term" value="P:chemotaxis"/>
    <property type="evidence" value="ECO:0007669"/>
    <property type="project" value="InterPro"/>
</dbReference>
<evidence type="ECO:0000259" key="9">
    <source>
        <dbReference type="PROSITE" id="PS50192"/>
    </source>
</evidence>
<evidence type="ECO:0000259" key="8">
    <source>
        <dbReference type="PROSITE" id="PS50111"/>
    </source>
</evidence>
<dbReference type="PANTHER" id="PTHR32089">
    <property type="entry name" value="METHYL-ACCEPTING CHEMOTAXIS PROTEIN MCPB"/>
    <property type="match status" value="1"/>
</dbReference>
<dbReference type="CDD" id="cd06225">
    <property type="entry name" value="HAMP"/>
    <property type="match status" value="1"/>
</dbReference>
<dbReference type="GO" id="GO:0005886">
    <property type="term" value="C:plasma membrane"/>
    <property type="evidence" value="ECO:0007669"/>
    <property type="project" value="UniProtKB-SubCell"/>
</dbReference>
<dbReference type="AlphaFoldDB" id="A0A1G7TRH4"/>
<evidence type="ECO:0000256" key="7">
    <source>
        <dbReference type="SAM" id="Phobius"/>
    </source>
</evidence>
<dbReference type="PROSITE" id="PS50885">
    <property type="entry name" value="HAMP"/>
    <property type="match status" value="1"/>
</dbReference>
<dbReference type="PROSITE" id="PS50111">
    <property type="entry name" value="CHEMOTAXIS_TRANSDUC_2"/>
    <property type="match status" value="1"/>
</dbReference>
<comment type="subcellular location">
    <subcellularLocation>
        <location evidence="1">Cell inner membrane</location>
        <topology evidence="1">Multi-pass membrane protein</topology>
    </subcellularLocation>
</comment>
<evidence type="ECO:0000313" key="12">
    <source>
        <dbReference type="Proteomes" id="UP000199415"/>
    </source>
</evidence>
<keyword evidence="7" id="KW-0472">Membrane</keyword>
<proteinExistence type="inferred from homology"/>
<keyword evidence="12" id="KW-1185">Reference proteome</keyword>
<keyword evidence="6" id="KW-0175">Coiled coil</keyword>
<dbReference type="Pfam" id="PF00672">
    <property type="entry name" value="HAMP"/>
    <property type="match status" value="1"/>
</dbReference>
<dbReference type="Proteomes" id="UP000199415">
    <property type="component" value="Unassembled WGS sequence"/>
</dbReference>
<evidence type="ECO:0000256" key="6">
    <source>
        <dbReference type="SAM" id="Coils"/>
    </source>
</evidence>
<keyword evidence="7" id="KW-0812">Transmembrane</keyword>
<name>A0A1G7TRH4_9PROT</name>
<feature type="domain" description="HAMP" evidence="10">
    <location>
        <begin position="211"/>
        <end position="264"/>
    </location>
</feature>
<dbReference type="PROSITE" id="PS50192">
    <property type="entry name" value="T_SNARE"/>
    <property type="match status" value="1"/>
</dbReference>
<evidence type="ECO:0000256" key="2">
    <source>
        <dbReference type="ARBA" id="ARBA00022519"/>
    </source>
</evidence>
<feature type="coiled-coil region" evidence="6">
    <location>
        <begin position="248"/>
        <end position="293"/>
    </location>
</feature>
<dbReference type="Pfam" id="PF00015">
    <property type="entry name" value="MCPsignal"/>
    <property type="match status" value="1"/>
</dbReference>
<dbReference type="InterPro" id="IPR004090">
    <property type="entry name" value="Chemotax_Me-accpt_rcpt"/>
</dbReference>